<feature type="transmembrane region" description="Helical" evidence="1">
    <location>
        <begin position="218"/>
        <end position="238"/>
    </location>
</feature>
<evidence type="ECO:0008006" key="4">
    <source>
        <dbReference type="Google" id="ProtNLM"/>
    </source>
</evidence>
<reference evidence="2 3" key="1">
    <citation type="submission" date="2024-01" db="EMBL/GenBank/DDBJ databases">
        <title>The complete chloroplast genome sequence of Lithospermum erythrorhizon: insights into the phylogenetic relationship among Boraginaceae species and the maternal lineages of purple gromwells.</title>
        <authorList>
            <person name="Okada T."/>
            <person name="Watanabe K."/>
        </authorList>
    </citation>
    <scope>NUCLEOTIDE SEQUENCE [LARGE SCALE GENOMIC DNA]</scope>
</reference>
<dbReference type="Proteomes" id="UP001454036">
    <property type="component" value="Unassembled WGS sequence"/>
</dbReference>
<sequence>MEKHYPSFTHVGTIKILRKSIFIFFKNYQYFTTTAALLVFPFAASLLIAQSFVPSSILESTIHSRLRSILYAAGFPYSSEFVTVFTLKLSQTISTSLIIFPLSFSFLLFAKASIIRALSNPNNATQPPFEQAISAFKPLFITQLCNFLLVLSANATCFAILSFAFNALDGLGLWNSNSVLILSSLGAVLYSIMLANALTVCNLALILSGDKKCGGFMAILRACVLIKGGTATGLSLLLPTNLAMASVEALFQYRIVRAYHNSEDTFSSVALEGMFIAYLYAIVLVLDTIVAFFFFRSCKSACQVDQESRHLFGTVQLDVKDGNGLVTLKSIDDLP</sequence>
<evidence type="ECO:0000313" key="2">
    <source>
        <dbReference type="EMBL" id="GAA0172686.1"/>
    </source>
</evidence>
<protein>
    <recommendedName>
        <fullName evidence="4">Transmembrane protein</fullName>
    </recommendedName>
</protein>
<feature type="transmembrane region" description="Helical" evidence="1">
    <location>
        <begin position="147"/>
        <end position="168"/>
    </location>
</feature>
<organism evidence="2 3">
    <name type="scientific">Lithospermum erythrorhizon</name>
    <name type="common">Purple gromwell</name>
    <name type="synonym">Lithospermum officinale var. erythrorhizon</name>
    <dbReference type="NCBI Taxonomy" id="34254"/>
    <lineage>
        <taxon>Eukaryota</taxon>
        <taxon>Viridiplantae</taxon>
        <taxon>Streptophyta</taxon>
        <taxon>Embryophyta</taxon>
        <taxon>Tracheophyta</taxon>
        <taxon>Spermatophyta</taxon>
        <taxon>Magnoliopsida</taxon>
        <taxon>eudicotyledons</taxon>
        <taxon>Gunneridae</taxon>
        <taxon>Pentapetalae</taxon>
        <taxon>asterids</taxon>
        <taxon>lamiids</taxon>
        <taxon>Boraginales</taxon>
        <taxon>Boraginaceae</taxon>
        <taxon>Boraginoideae</taxon>
        <taxon>Lithospermeae</taxon>
        <taxon>Lithospermum</taxon>
    </lineage>
</organism>
<keyword evidence="1" id="KW-0812">Transmembrane</keyword>
<keyword evidence="1" id="KW-1133">Transmembrane helix</keyword>
<gene>
    <name evidence="2" type="ORF">LIER_26459</name>
</gene>
<feature type="transmembrane region" description="Helical" evidence="1">
    <location>
        <begin position="180"/>
        <end position="206"/>
    </location>
</feature>
<dbReference type="AlphaFoldDB" id="A0AAV3RBU5"/>
<comment type="caution">
    <text evidence="2">The sequence shown here is derived from an EMBL/GenBank/DDBJ whole genome shotgun (WGS) entry which is preliminary data.</text>
</comment>
<name>A0AAV3RBU5_LITER</name>
<feature type="transmembrane region" description="Helical" evidence="1">
    <location>
        <begin position="28"/>
        <end position="49"/>
    </location>
</feature>
<dbReference type="PANTHER" id="PTHR33133">
    <property type="entry name" value="OS08G0107100 PROTEIN-RELATED"/>
    <property type="match status" value="1"/>
</dbReference>
<accession>A0AAV3RBU5</accession>
<evidence type="ECO:0000313" key="3">
    <source>
        <dbReference type="Proteomes" id="UP001454036"/>
    </source>
</evidence>
<feature type="transmembrane region" description="Helical" evidence="1">
    <location>
        <begin position="275"/>
        <end position="295"/>
    </location>
</feature>
<evidence type="ECO:0000256" key="1">
    <source>
        <dbReference type="SAM" id="Phobius"/>
    </source>
</evidence>
<feature type="transmembrane region" description="Helical" evidence="1">
    <location>
        <begin position="93"/>
        <end position="110"/>
    </location>
</feature>
<dbReference type="PANTHER" id="PTHR33133:SF3">
    <property type="entry name" value="TRANSMEMBRANE PROTEIN"/>
    <property type="match status" value="1"/>
</dbReference>
<dbReference type="EMBL" id="BAABME010008238">
    <property type="protein sequence ID" value="GAA0172686.1"/>
    <property type="molecule type" value="Genomic_DNA"/>
</dbReference>
<keyword evidence="3" id="KW-1185">Reference proteome</keyword>
<keyword evidence="1" id="KW-0472">Membrane</keyword>
<proteinExistence type="predicted"/>